<dbReference type="SMART" id="SM00304">
    <property type="entry name" value="HAMP"/>
    <property type="match status" value="1"/>
</dbReference>
<evidence type="ECO:0000256" key="13">
    <source>
        <dbReference type="ARBA" id="ARBA00023136"/>
    </source>
</evidence>
<accession>A0A2V5K1T3</accession>
<evidence type="ECO:0000259" key="16">
    <source>
        <dbReference type="PROSITE" id="PS50885"/>
    </source>
</evidence>
<reference evidence="17 18" key="1">
    <citation type="submission" date="2018-05" db="EMBL/GenBank/DDBJ databases">
        <title>Paenibacillus flagellatus sp. nov., isolated from selenium mineral soil.</title>
        <authorList>
            <person name="Dai X."/>
        </authorList>
    </citation>
    <scope>NUCLEOTIDE SEQUENCE [LARGE SCALE GENOMIC DNA]</scope>
    <source>
        <strain evidence="17 18">DXL2</strain>
    </source>
</reference>
<feature type="transmembrane region" description="Helical" evidence="14">
    <location>
        <begin position="16"/>
        <end position="35"/>
    </location>
</feature>
<dbReference type="Pfam" id="PF06580">
    <property type="entry name" value="His_kinase"/>
    <property type="match status" value="1"/>
</dbReference>
<feature type="domain" description="Histidine kinase" evidence="15">
    <location>
        <begin position="425"/>
        <end position="591"/>
    </location>
</feature>
<dbReference type="PRINTS" id="PR00344">
    <property type="entry name" value="BCTRLSENSOR"/>
</dbReference>
<keyword evidence="18" id="KW-1185">Reference proteome</keyword>
<comment type="catalytic activity">
    <reaction evidence="1">
        <text>ATP + protein L-histidine = ADP + protein N-phospho-L-histidine.</text>
        <dbReference type="EC" id="2.7.13.3"/>
    </reaction>
</comment>
<dbReference type="EMBL" id="QJVJ01000008">
    <property type="protein sequence ID" value="PYI53081.1"/>
    <property type="molecule type" value="Genomic_DNA"/>
</dbReference>
<dbReference type="AlphaFoldDB" id="A0A2V5K1T3"/>
<keyword evidence="12" id="KW-0902">Two-component regulatory system</keyword>
<dbReference type="SMART" id="SM00387">
    <property type="entry name" value="HATPase_c"/>
    <property type="match status" value="1"/>
</dbReference>
<dbReference type="InterPro" id="IPR036890">
    <property type="entry name" value="HATPase_C_sf"/>
</dbReference>
<dbReference type="Pfam" id="PF00672">
    <property type="entry name" value="HAMP"/>
    <property type="match status" value="1"/>
</dbReference>
<dbReference type="PROSITE" id="PS50885">
    <property type="entry name" value="HAMP"/>
    <property type="match status" value="1"/>
</dbReference>
<dbReference type="PANTHER" id="PTHR34220">
    <property type="entry name" value="SENSOR HISTIDINE KINASE YPDA"/>
    <property type="match status" value="1"/>
</dbReference>
<evidence type="ECO:0000256" key="2">
    <source>
        <dbReference type="ARBA" id="ARBA00004651"/>
    </source>
</evidence>
<dbReference type="PROSITE" id="PS50109">
    <property type="entry name" value="HIS_KIN"/>
    <property type="match status" value="1"/>
</dbReference>
<dbReference type="InterPro" id="IPR003594">
    <property type="entry name" value="HATPase_dom"/>
</dbReference>
<dbReference type="InterPro" id="IPR050640">
    <property type="entry name" value="Bact_2-comp_sensor_kinase"/>
</dbReference>
<dbReference type="RefSeq" id="WP_110841629.1">
    <property type="nucleotide sequence ID" value="NZ_QJVJ01000008.1"/>
</dbReference>
<dbReference type="OrthoDB" id="9776552at2"/>
<keyword evidence="13 14" id="KW-0472">Membrane</keyword>
<dbReference type="PANTHER" id="PTHR34220:SF7">
    <property type="entry name" value="SENSOR HISTIDINE KINASE YPDA"/>
    <property type="match status" value="1"/>
</dbReference>
<evidence type="ECO:0000256" key="14">
    <source>
        <dbReference type="SAM" id="Phobius"/>
    </source>
</evidence>
<evidence type="ECO:0000313" key="17">
    <source>
        <dbReference type="EMBL" id="PYI53081.1"/>
    </source>
</evidence>
<dbReference type="CDD" id="cd06225">
    <property type="entry name" value="HAMP"/>
    <property type="match status" value="1"/>
</dbReference>
<dbReference type="SUPFAM" id="SSF158472">
    <property type="entry name" value="HAMP domain-like"/>
    <property type="match status" value="1"/>
</dbReference>
<dbReference type="GO" id="GO:0000155">
    <property type="term" value="F:phosphorelay sensor kinase activity"/>
    <property type="evidence" value="ECO:0007669"/>
    <property type="project" value="InterPro"/>
</dbReference>
<evidence type="ECO:0000256" key="8">
    <source>
        <dbReference type="ARBA" id="ARBA00022741"/>
    </source>
</evidence>
<dbReference type="Pfam" id="PF02518">
    <property type="entry name" value="HATPase_c"/>
    <property type="match status" value="1"/>
</dbReference>
<dbReference type="SUPFAM" id="SSF55874">
    <property type="entry name" value="ATPase domain of HSP90 chaperone/DNA topoisomerase II/histidine kinase"/>
    <property type="match status" value="1"/>
</dbReference>
<dbReference type="Pfam" id="PF02743">
    <property type="entry name" value="dCache_1"/>
    <property type="match status" value="1"/>
</dbReference>
<evidence type="ECO:0000313" key="18">
    <source>
        <dbReference type="Proteomes" id="UP000247476"/>
    </source>
</evidence>
<dbReference type="InterPro" id="IPR033479">
    <property type="entry name" value="dCache_1"/>
</dbReference>
<comment type="subcellular location">
    <subcellularLocation>
        <location evidence="2">Cell membrane</location>
        <topology evidence="2">Multi-pass membrane protein</topology>
    </subcellularLocation>
</comment>
<gene>
    <name evidence="17" type="ORF">DLM86_18995</name>
</gene>
<keyword evidence="6" id="KW-0808">Transferase</keyword>
<dbReference type="InterPro" id="IPR010559">
    <property type="entry name" value="Sig_transdc_His_kin_internal"/>
</dbReference>
<comment type="caution">
    <text evidence="17">The sequence shown here is derived from an EMBL/GenBank/DDBJ whole genome shotgun (WGS) entry which is preliminary data.</text>
</comment>
<organism evidence="17 18">
    <name type="scientific">Paenibacillus flagellatus</name>
    <dbReference type="NCBI Taxonomy" id="2211139"/>
    <lineage>
        <taxon>Bacteria</taxon>
        <taxon>Bacillati</taxon>
        <taxon>Bacillota</taxon>
        <taxon>Bacilli</taxon>
        <taxon>Bacillales</taxon>
        <taxon>Paenibacillaceae</taxon>
        <taxon>Paenibacillus</taxon>
    </lineage>
</organism>
<proteinExistence type="predicted"/>
<keyword evidence="5" id="KW-0597">Phosphoprotein</keyword>
<evidence type="ECO:0000256" key="5">
    <source>
        <dbReference type="ARBA" id="ARBA00022553"/>
    </source>
</evidence>
<dbReference type="Proteomes" id="UP000247476">
    <property type="component" value="Unassembled WGS sequence"/>
</dbReference>
<keyword evidence="10" id="KW-0067">ATP-binding</keyword>
<evidence type="ECO:0000256" key="9">
    <source>
        <dbReference type="ARBA" id="ARBA00022777"/>
    </source>
</evidence>
<evidence type="ECO:0000256" key="11">
    <source>
        <dbReference type="ARBA" id="ARBA00022989"/>
    </source>
</evidence>
<evidence type="ECO:0000256" key="4">
    <source>
        <dbReference type="ARBA" id="ARBA00022475"/>
    </source>
</evidence>
<evidence type="ECO:0000256" key="6">
    <source>
        <dbReference type="ARBA" id="ARBA00022679"/>
    </source>
</evidence>
<evidence type="ECO:0000256" key="1">
    <source>
        <dbReference type="ARBA" id="ARBA00000085"/>
    </source>
</evidence>
<evidence type="ECO:0000256" key="12">
    <source>
        <dbReference type="ARBA" id="ARBA00023012"/>
    </source>
</evidence>
<keyword evidence="9" id="KW-0418">Kinase</keyword>
<feature type="domain" description="HAMP" evidence="16">
    <location>
        <begin position="315"/>
        <end position="367"/>
    </location>
</feature>
<keyword evidence="11 14" id="KW-1133">Transmembrane helix</keyword>
<sequence length="610" mass="69682">MKPIRFPRLNLQGKLLLLYFLTIFVPLVAMGQIILSVSGKKIIEQTTSLMQESSQQTAKNIQVLLNQYADIVNRLSLDQQLNNYLNPARVYESELESIDAYSLYLKAVTYYDFNFKEPTAKLHIYFLNSTLLQDSNTFLYADKERRALAEYQAAVQAGGELVWGKDRERIYVARTMYDMQKHLVAVVSIQIPESRLYALIMEREKSDSRLYITDRAGNVLSSNTQEQPNFSVGAMPFFKPGERKPFDVTDGAAGNRYKVVSIELGDGTFYPDWHLFTLIPLDRLIDDERKIRRLGLLVSSAGLLVSFGLFLMLLTRITARIKALVQKMRIVRNGELTVMDDSGPPDEIGVLTQSFNDMIRDLQQSIYDNYEVNLKLKDITIKKQEAELYALQNQINPHFLFNTLESIRMGLHNKGDGETAVIVLNLSRLFRHLLNWQGEFIRLGEELELVNKYLSIQKYRFQDKISYETELPDRIADVYIPKLTVQPVVENAVKHGIESIRGRGRISIRADRTAEGALRIVVEDDGAGMPEEMVERIRRELESAHIKKSGSIGLKNVSDRIALHFGKGYGVAIRSRLGEGTRVELTMPVLLHHPMNEEEGDRDVQGDDRR</sequence>
<dbReference type="GO" id="GO:0005886">
    <property type="term" value="C:plasma membrane"/>
    <property type="evidence" value="ECO:0007669"/>
    <property type="project" value="UniProtKB-SubCell"/>
</dbReference>
<dbReference type="InterPro" id="IPR003660">
    <property type="entry name" value="HAMP_dom"/>
</dbReference>
<evidence type="ECO:0000256" key="3">
    <source>
        <dbReference type="ARBA" id="ARBA00012438"/>
    </source>
</evidence>
<name>A0A2V5K1T3_9BACL</name>
<protein>
    <recommendedName>
        <fullName evidence="3">histidine kinase</fullName>
        <ecNumber evidence="3">2.7.13.3</ecNumber>
    </recommendedName>
</protein>
<evidence type="ECO:0000256" key="10">
    <source>
        <dbReference type="ARBA" id="ARBA00022840"/>
    </source>
</evidence>
<keyword evidence="4" id="KW-1003">Cell membrane</keyword>
<evidence type="ECO:0000259" key="15">
    <source>
        <dbReference type="PROSITE" id="PS50109"/>
    </source>
</evidence>
<keyword evidence="8" id="KW-0547">Nucleotide-binding</keyword>
<feature type="transmembrane region" description="Helical" evidence="14">
    <location>
        <begin position="294"/>
        <end position="314"/>
    </location>
</feature>
<evidence type="ECO:0000256" key="7">
    <source>
        <dbReference type="ARBA" id="ARBA00022692"/>
    </source>
</evidence>
<dbReference type="Gene3D" id="6.10.340.10">
    <property type="match status" value="1"/>
</dbReference>
<dbReference type="InterPro" id="IPR005467">
    <property type="entry name" value="His_kinase_dom"/>
</dbReference>
<dbReference type="GO" id="GO:0005524">
    <property type="term" value="F:ATP binding"/>
    <property type="evidence" value="ECO:0007669"/>
    <property type="project" value="UniProtKB-KW"/>
</dbReference>
<dbReference type="InterPro" id="IPR004358">
    <property type="entry name" value="Sig_transdc_His_kin-like_C"/>
</dbReference>
<dbReference type="EC" id="2.7.13.3" evidence="3"/>
<keyword evidence="7 14" id="KW-0812">Transmembrane</keyword>
<dbReference type="Gene3D" id="3.30.565.10">
    <property type="entry name" value="Histidine kinase-like ATPase, C-terminal domain"/>
    <property type="match status" value="1"/>
</dbReference>